<feature type="region of interest" description="Disordered" evidence="2">
    <location>
        <begin position="1108"/>
        <end position="1151"/>
    </location>
</feature>
<dbReference type="Pfam" id="PF13086">
    <property type="entry name" value="AAA_11"/>
    <property type="match status" value="1"/>
</dbReference>
<dbReference type="InterPro" id="IPR041679">
    <property type="entry name" value="DNA2/NAM7-like_C"/>
</dbReference>
<protein>
    <recommendedName>
        <fullName evidence="8">P-loop containing nucleoside triphosphate hydrolase protein</fullName>
    </recommendedName>
</protein>
<keyword evidence="1" id="KW-0378">Hydrolase</keyword>
<dbReference type="Gene3D" id="3.40.50.300">
    <property type="entry name" value="P-loop containing nucleotide triphosphate hydrolases"/>
    <property type="match status" value="3"/>
</dbReference>
<accession>A0AAN7YQR2</accession>
<feature type="domain" description="ZNFX1" evidence="5">
    <location>
        <begin position="132"/>
        <end position="239"/>
    </location>
</feature>
<evidence type="ECO:0000313" key="7">
    <source>
        <dbReference type="Proteomes" id="UP001310890"/>
    </source>
</evidence>
<evidence type="ECO:0000313" key="6">
    <source>
        <dbReference type="EMBL" id="KAK5115668.1"/>
    </source>
</evidence>
<dbReference type="PANTHER" id="PTHR10887">
    <property type="entry name" value="DNA2/NAM7 HELICASE FAMILY"/>
    <property type="match status" value="1"/>
</dbReference>
<dbReference type="PANTHER" id="PTHR10887:SF341">
    <property type="entry name" value="NFX1-TYPE ZINC FINGER-CONTAINING PROTEIN 1"/>
    <property type="match status" value="1"/>
</dbReference>
<evidence type="ECO:0008006" key="8">
    <source>
        <dbReference type="Google" id="ProtNLM"/>
    </source>
</evidence>
<organism evidence="6 7">
    <name type="scientific">Meristemomyces frigidus</name>
    <dbReference type="NCBI Taxonomy" id="1508187"/>
    <lineage>
        <taxon>Eukaryota</taxon>
        <taxon>Fungi</taxon>
        <taxon>Dikarya</taxon>
        <taxon>Ascomycota</taxon>
        <taxon>Pezizomycotina</taxon>
        <taxon>Dothideomycetes</taxon>
        <taxon>Dothideomycetidae</taxon>
        <taxon>Mycosphaerellales</taxon>
        <taxon>Teratosphaeriaceae</taxon>
        <taxon>Meristemomyces</taxon>
    </lineage>
</organism>
<feature type="domain" description="DNA2/NAM7 helicase-like C-terminal" evidence="4">
    <location>
        <begin position="711"/>
        <end position="898"/>
    </location>
</feature>
<name>A0AAN7YQR2_9PEZI</name>
<feature type="domain" description="DNA2/NAM7 helicase helicase" evidence="3">
    <location>
        <begin position="318"/>
        <end position="699"/>
    </location>
</feature>
<dbReference type="InterPro" id="IPR027417">
    <property type="entry name" value="P-loop_NTPase"/>
</dbReference>
<dbReference type="GO" id="GO:0004386">
    <property type="term" value="F:helicase activity"/>
    <property type="evidence" value="ECO:0007669"/>
    <property type="project" value="InterPro"/>
</dbReference>
<evidence type="ECO:0000259" key="4">
    <source>
        <dbReference type="Pfam" id="PF13087"/>
    </source>
</evidence>
<dbReference type="InterPro" id="IPR047187">
    <property type="entry name" value="SF1_C_Upf1"/>
</dbReference>
<dbReference type="AlphaFoldDB" id="A0AAN7YQR2"/>
<evidence type="ECO:0000259" key="3">
    <source>
        <dbReference type="Pfam" id="PF13086"/>
    </source>
</evidence>
<feature type="region of interest" description="Disordered" evidence="2">
    <location>
        <begin position="1"/>
        <end position="24"/>
    </location>
</feature>
<dbReference type="InterPro" id="IPR045055">
    <property type="entry name" value="DNA2/NAM7-like"/>
</dbReference>
<dbReference type="EMBL" id="JAVRRL010000011">
    <property type="protein sequence ID" value="KAK5115668.1"/>
    <property type="molecule type" value="Genomic_DNA"/>
</dbReference>
<proteinExistence type="predicted"/>
<dbReference type="Pfam" id="PF13087">
    <property type="entry name" value="AAA_12"/>
    <property type="match status" value="1"/>
</dbReference>
<evidence type="ECO:0000259" key="5">
    <source>
        <dbReference type="Pfam" id="PF25396"/>
    </source>
</evidence>
<evidence type="ECO:0000256" key="2">
    <source>
        <dbReference type="SAM" id="MobiDB-lite"/>
    </source>
</evidence>
<dbReference type="SUPFAM" id="SSF52540">
    <property type="entry name" value="P-loop containing nucleoside triphosphate hydrolases"/>
    <property type="match status" value="1"/>
</dbReference>
<keyword evidence="1" id="KW-0547">Nucleotide-binding</keyword>
<dbReference type="GO" id="GO:0031048">
    <property type="term" value="P:regulatory ncRNA-mediated heterochromatin formation"/>
    <property type="evidence" value="ECO:0007669"/>
    <property type="project" value="TreeGrafter"/>
</dbReference>
<evidence type="ECO:0000256" key="1">
    <source>
        <dbReference type="ARBA" id="ARBA00022806"/>
    </source>
</evidence>
<dbReference type="InterPro" id="IPR041677">
    <property type="entry name" value="DNA2/NAM7_AAA_11"/>
</dbReference>
<dbReference type="GO" id="GO:0031380">
    <property type="term" value="C:nuclear RNA-directed RNA polymerase complex"/>
    <property type="evidence" value="ECO:0007669"/>
    <property type="project" value="TreeGrafter"/>
</dbReference>
<feature type="region of interest" description="Disordered" evidence="2">
    <location>
        <begin position="991"/>
        <end position="1013"/>
    </location>
</feature>
<sequence>MNEHLTERFGRSKQGHRPEKEQAEVWVQPQQLNIKIRQYFEDLKQRPQDGGPWLLRPEIPTSGELLDTDENGSASSAVVEIVPNQPRGAWESKESYLSAQYELLREDAVRMLRDAVSSLRENPTAKEEEFNGKLGIYEMVRICGITCSSRGIAVRVTFSLGRVGKKIRWEQSKRLISGGLVVLTPAKDMYKTAKRTIVATVAGRPLSGLELNPPEIDLYFARAEELEIDPAEVWVMIEERQGFYEAHRHTLLGLQMMMRESFPLAEHLVDAKPTVSPPQYVLDQPKADLTAVLRNNRQEKYENVHILRPWPVQPSSDLDSSQLAALQRMLTKRLAIIQGPPGCGKTHVSVQAIKVMLQNRLPDDPPIILACQTNHAIDQLLRHVSTFEKDFVRLGGRSKDKEVIKARTLYEVRNSEAQPALAGCYKQNARKKMKDLEKEFGLLLSPLEPQKVPLDFRMLEKLGLLTKNQADTLEAGASQWVQAKQSNTSDARTSPFTVWLSKILVTVPPKQKPESYEFELEEADLGFEQLKELEAENMAKDDEDFETLNGLHLPIADNFTCRKTVGVTSAKVKDAMKQQDMWKIPEIIRGEVYRHLQIETKKQLLIGFREKARIFNQQAAKRHIGQWEEDELILKSQKVIGMTTTGFSKYRALLSALQPKIVLIEEAAETLEAPITVTCLPSLQHLILVGDHKQLRPHCHVKALEDEYSFNISLFERMINNNVEYNMLAKQRRMIPEVRRILYPIYGNKIEDHPSVLDPAKRPNVPGMGGMNSCFFTHAWEEQRDEQMSAYNKEEAEMVIGLATYLNYNGVPSKDITILTFYNGQRKRLLRLLRESDNFQDSKPMVATVDSYQGEENKIVLLSLVRSNEKGQVGFLDVDNRVCVALSRAQCGFYIFGNGGLLYDRKVKRGTKNTWRDILDIMRGFKLKKETPKVEPSRLLPQLPIRCSNHGVLTQISDASDWQDINGGCEKNECGLVCSCKRCMKKRASPSKAQYTPYDGQEHVSRPSSSDSWTSYAKQENVRYVKAASTPALENTGPQKGLPLEPVSGRLLELGDGEEEVTPRLNKELEGDEEVTPRFRKFRVHGMDGAMSDGIGIMRAPMSVVGSVADSEGTSGKGDEMWVGGARASDAAVTQAEGQKKDWSRETSLLD</sequence>
<reference evidence="6" key="1">
    <citation type="submission" date="2023-08" db="EMBL/GenBank/DDBJ databases">
        <title>Black Yeasts Isolated from many extreme environments.</title>
        <authorList>
            <person name="Coleine C."/>
            <person name="Stajich J.E."/>
            <person name="Selbmann L."/>
        </authorList>
    </citation>
    <scope>NUCLEOTIDE SEQUENCE</scope>
    <source>
        <strain evidence="6">CCFEE 5401</strain>
    </source>
</reference>
<gene>
    <name evidence="6" type="ORF">LTR62_000757</name>
</gene>
<keyword evidence="1" id="KW-0067">ATP-binding</keyword>
<feature type="compositionally biased region" description="Basic and acidic residues" evidence="2">
    <location>
        <begin position="1"/>
        <end position="23"/>
    </location>
</feature>
<dbReference type="Proteomes" id="UP001310890">
    <property type="component" value="Unassembled WGS sequence"/>
</dbReference>
<keyword evidence="1" id="KW-0347">Helicase</keyword>
<dbReference type="Pfam" id="PF25396">
    <property type="entry name" value="ZNFX1"/>
    <property type="match status" value="1"/>
</dbReference>
<dbReference type="InterPro" id="IPR057373">
    <property type="entry name" value="ZNFX1"/>
</dbReference>
<comment type="caution">
    <text evidence="6">The sequence shown here is derived from an EMBL/GenBank/DDBJ whole genome shotgun (WGS) entry which is preliminary data.</text>
</comment>
<dbReference type="CDD" id="cd18808">
    <property type="entry name" value="SF1_C_Upf1"/>
    <property type="match status" value="1"/>
</dbReference>